<evidence type="ECO:0000313" key="2">
    <source>
        <dbReference type="Proteomes" id="UP001501585"/>
    </source>
</evidence>
<accession>A0ABN2T808</accession>
<protein>
    <submittedName>
        <fullName evidence="1">Uncharacterized protein</fullName>
    </submittedName>
</protein>
<keyword evidence="2" id="KW-1185">Reference proteome</keyword>
<evidence type="ECO:0000313" key="1">
    <source>
        <dbReference type="EMBL" id="GAA2000697.1"/>
    </source>
</evidence>
<dbReference type="Proteomes" id="UP001501585">
    <property type="component" value="Unassembled WGS sequence"/>
</dbReference>
<gene>
    <name evidence="1" type="ORF">GCM10009799_29980</name>
</gene>
<reference evidence="1 2" key="1">
    <citation type="journal article" date="2019" name="Int. J. Syst. Evol. Microbiol.">
        <title>The Global Catalogue of Microorganisms (GCM) 10K type strain sequencing project: providing services to taxonomists for standard genome sequencing and annotation.</title>
        <authorList>
            <consortium name="The Broad Institute Genomics Platform"/>
            <consortium name="The Broad Institute Genome Sequencing Center for Infectious Disease"/>
            <person name="Wu L."/>
            <person name="Ma J."/>
        </authorList>
    </citation>
    <scope>NUCLEOTIDE SEQUENCE [LARGE SCALE GENOMIC DNA]</scope>
    <source>
        <strain evidence="1 2">JCM 15313</strain>
    </source>
</reference>
<dbReference type="EMBL" id="BAAAPC010000012">
    <property type="protein sequence ID" value="GAA2000697.1"/>
    <property type="molecule type" value="Genomic_DNA"/>
</dbReference>
<sequence>MSAADSLNERLYTRVASLDPRLVADYLEATGWTRHAEDWRGASVWSAVDTGKMLLPLEVVYDDDVDLVARVVRTLAAVEGRPLPEVLHDVTEPMVDVQRFHTHPGTPSGTIPLLSGAAAIEGVTKAFDAAARPVLDPEGSTAGARRSGQITKFLQSVRLGPSVAGSYVLVAQVPLRSPEKGRACLVEDSAVPVERQVVARMNAAIHAASQAVQQAEETDGDLAGFDDSADAGVTSRLCEALVRFGGHEKDRGFSIGFSWARGLSAPPDAISDDIPFSAASPRILGKAADRLREIEQGGPARMRGTVIAVKRHSPFEPGSVRIEGVLTMGGKERRRTIWVQAGSNAYQVALEAHRTSTPVVVDGTFETRDNRRELRAETFQIER</sequence>
<proteinExistence type="predicted"/>
<organism evidence="1 2">
    <name type="scientific">Nocardiopsis rhodophaea</name>
    <dbReference type="NCBI Taxonomy" id="280238"/>
    <lineage>
        <taxon>Bacteria</taxon>
        <taxon>Bacillati</taxon>
        <taxon>Actinomycetota</taxon>
        <taxon>Actinomycetes</taxon>
        <taxon>Streptosporangiales</taxon>
        <taxon>Nocardiopsidaceae</taxon>
        <taxon>Nocardiopsis</taxon>
    </lineage>
</organism>
<comment type="caution">
    <text evidence="1">The sequence shown here is derived from an EMBL/GenBank/DDBJ whole genome shotgun (WGS) entry which is preliminary data.</text>
</comment>
<dbReference type="RefSeq" id="WP_344162920.1">
    <property type="nucleotide sequence ID" value="NZ_BAAAPC010000012.1"/>
</dbReference>
<name>A0ABN2T808_9ACTN</name>